<evidence type="ECO:0000313" key="3">
    <source>
        <dbReference type="Proteomes" id="UP000192353"/>
    </source>
</evidence>
<name>A0A1V9T5V2_9LACO</name>
<gene>
    <name evidence="2" type="ORF">B6U37_01435</name>
</gene>
<proteinExistence type="predicted"/>
<evidence type="ECO:0000313" key="2">
    <source>
        <dbReference type="EMBL" id="OQR26021.1"/>
    </source>
</evidence>
<dbReference type="AlphaFoldDB" id="A0A1V9T5V2"/>
<sequence length="168" mass="19758">MMEKFELQSPMAVANFIIGVAKKEDKPVTNLKLQKVLFFLQGYCLSEYDTPLINGNFSKWRYGPVEEEVYGDFKYYGPAPIENKSIYFNKEKIEFYSEEVNLPNEFKKILQEVISKMLDVETWELVNLTHYHSSWKDYKEQVLAQIVIHYTNEEIAACFNDCRLKLGV</sequence>
<protein>
    <recommendedName>
        <fullName evidence="1">Antitoxin SocA-like Panacea domain-containing protein</fullName>
    </recommendedName>
</protein>
<dbReference type="EMBL" id="NBEY01000017">
    <property type="protein sequence ID" value="OQR26021.1"/>
    <property type="molecule type" value="Genomic_DNA"/>
</dbReference>
<accession>A0A1V9T5V2</accession>
<dbReference type="Pfam" id="PF13274">
    <property type="entry name" value="SocA_Panacea"/>
    <property type="match status" value="1"/>
</dbReference>
<reference evidence="2 3" key="1">
    <citation type="submission" date="2017-03" db="EMBL/GenBank/DDBJ databases">
        <title>Phylogenomics and comparative genomics of Lactobacillus salivarius, a mammalian gut commensal.</title>
        <authorList>
            <person name="Harris H.M."/>
        </authorList>
    </citation>
    <scope>NUCLEOTIDE SEQUENCE [LARGE SCALE GENOMIC DNA]</scope>
    <source>
        <strain evidence="2 3">AH4231</strain>
    </source>
</reference>
<feature type="domain" description="Antitoxin SocA-like Panacea" evidence="1">
    <location>
        <begin position="33"/>
        <end position="136"/>
    </location>
</feature>
<dbReference type="Proteomes" id="UP000192353">
    <property type="component" value="Unassembled WGS sequence"/>
</dbReference>
<comment type="caution">
    <text evidence="2">The sequence shown here is derived from an EMBL/GenBank/DDBJ whole genome shotgun (WGS) entry which is preliminary data.</text>
</comment>
<dbReference type="InterPro" id="IPR025272">
    <property type="entry name" value="SocA_Panacea"/>
</dbReference>
<evidence type="ECO:0000259" key="1">
    <source>
        <dbReference type="Pfam" id="PF13274"/>
    </source>
</evidence>
<organism evidence="2 3">
    <name type="scientific">Ligilactobacillus salivarius</name>
    <dbReference type="NCBI Taxonomy" id="1624"/>
    <lineage>
        <taxon>Bacteria</taxon>
        <taxon>Bacillati</taxon>
        <taxon>Bacillota</taxon>
        <taxon>Bacilli</taxon>
        <taxon>Lactobacillales</taxon>
        <taxon>Lactobacillaceae</taxon>
        <taxon>Ligilactobacillus</taxon>
    </lineage>
</organism>